<dbReference type="NCBIfam" id="TIGR03592">
    <property type="entry name" value="yidC_oxa1_cterm"/>
    <property type="match status" value="1"/>
</dbReference>
<comment type="similarity">
    <text evidence="9">Belongs to the OXA1/ALB3/YidC family.</text>
</comment>
<evidence type="ECO:0000313" key="12">
    <source>
        <dbReference type="EMBL" id="MCY6485367.1"/>
    </source>
</evidence>
<keyword evidence="7 10" id="KW-0472">Membrane</keyword>
<keyword evidence="4 9" id="KW-0812">Transmembrane</keyword>
<evidence type="ECO:0000256" key="10">
    <source>
        <dbReference type="SAM" id="Phobius"/>
    </source>
</evidence>
<keyword evidence="6 10" id="KW-1133">Transmembrane helix</keyword>
<dbReference type="InterPro" id="IPR047196">
    <property type="entry name" value="YidC_ALB_C"/>
</dbReference>
<evidence type="ECO:0000256" key="7">
    <source>
        <dbReference type="ARBA" id="ARBA00023136"/>
    </source>
</evidence>
<reference evidence="12" key="1">
    <citation type="submission" date="2022-12" db="EMBL/GenBank/DDBJ databases">
        <authorList>
            <person name="Wang J."/>
        </authorList>
    </citation>
    <scope>NUCLEOTIDE SEQUENCE</scope>
    <source>
        <strain evidence="12">HY-45-18</strain>
    </source>
</reference>
<keyword evidence="13" id="KW-1185">Reference proteome</keyword>
<comment type="subcellular location">
    <subcellularLocation>
        <location evidence="1">Cell membrane</location>
        <topology evidence="1">Multi-pass membrane protein</topology>
    </subcellularLocation>
    <subcellularLocation>
        <location evidence="9">Membrane</location>
        <topology evidence="9">Multi-pass membrane protein</topology>
    </subcellularLocation>
</comment>
<evidence type="ECO:0000256" key="2">
    <source>
        <dbReference type="ARBA" id="ARBA00022448"/>
    </source>
</evidence>
<feature type="transmembrane region" description="Helical" evidence="10">
    <location>
        <begin position="105"/>
        <end position="129"/>
    </location>
</feature>
<dbReference type="InterPro" id="IPR001708">
    <property type="entry name" value="YidC/ALB3/OXA1/COX18"/>
</dbReference>
<dbReference type="PANTHER" id="PTHR12428:SF65">
    <property type="entry name" value="CYTOCHROME C OXIDASE ASSEMBLY PROTEIN COX18, MITOCHONDRIAL"/>
    <property type="match status" value="1"/>
</dbReference>
<keyword evidence="8" id="KW-0143">Chaperone</keyword>
<organism evidence="12 13">
    <name type="scientific">Clostridium aestuarii</name>
    <dbReference type="NCBI Taxonomy" id="338193"/>
    <lineage>
        <taxon>Bacteria</taxon>
        <taxon>Bacillati</taxon>
        <taxon>Bacillota</taxon>
        <taxon>Clostridia</taxon>
        <taxon>Eubacteriales</taxon>
        <taxon>Clostridiaceae</taxon>
        <taxon>Clostridium</taxon>
    </lineage>
</organism>
<dbReference type="CDD" id="cd20070">
    <property type="entry name" value="5TM_YidC_Alb3"/>
    <property type="match status" value="1"/>
</dbReference>
<keyword evidence="5" id="KW-0653">Protein transport</keyword>
<comment type="caution">
    <text evidence="12">The sequence shown here is derived from an EMBL/GenBank/DDBJ whole genome shotgun (WGS) entry which is preliminary data.</text>
</comment>
<protein>
    <submittedName>
        <fullName evidence="12">Membrane protein insertase YidC</fullName>
    </submittedName>
</protein>
<keyword evidence="2" id="KW-0813">Transport</keyword>
<dbReference type="Pfam" id="PF02096">
    <property type="entry name" value="60KD_IMP"/>
    <property type="match status" value="1"/>
</dbReference>
<evidence type="ECO:0000256" key="5">
    <source>
        <dbReference type="ARBA" id="ARBA00022927"/>
    </source>
</evidence>
<evidence type="ECO:0000256" key="8">
    <source>
        <dbReference type="ARBA" id="ARBA00023186"/>
    </source>
</evidence>
<evidence type="ECO:0000256" key="1">
    <source>
        <dbReference type="ARBA" id="ARBA00004651"/>
    </source>
</evidence>
<evidence type="ECO:0000256" key="9">
    <source>
        <dbReference type="RuleBase" id="RU003945"/>
    </source>
</evidence>
<dbReference type="EMBL" id="JAPQER010000006">
    <property type="protein sequence ID" value="MCY6485367.1"/>
    <property type="molecule type" value="Genomic_DNA"/>
</dbReference>
<evidence type="ECO:0000256" key="4">
    <source>
        <dbReference type="ARBA" id="ARBA00022692"/>
    </source>
</evidence>
<evidence type="ECO:0000256" key="3">
    <source>
        <dbReference type="ARBA" id="ARBA00022475"/>
    </source>
</evidence>
<feature type="transmembrane region" description="Helical" evidence="10">
    <location>
        <begin position="199"/>
        <end position="217"/>
    </location>
</feature>
<evidence type="ECO:0000259" key="11">
    <source>
        <dbReference type="Pfam" id="PF02096"/>
    </source>
</evidence>
<keyword evidence="3" id="KW-1003">Cell membrane</keyword>
<gene>
    <name evidence="12" type="primary">yidC</name>
    <name evidence="12" type="ORF">OW763_13605</name>
</gene>
<name>A0ABT4D2M4_9CLOT</name>
<sequence>MDLLLVNYAMIFRIEWLNNALIKFFGIIHNGIHNVLPNPNVSYGLTIIVVTIIIRGLLFPLNYKQIKSTLKMNEIQPEMKKLQERYKNNPQQQQKEMMKLYKEKGVNPMAGCLPLLLQWPILIALYYVFMNLNTIDPNIGNVTFLGLKLMATPTSNPLSWILPIASGLTTYLSSSLMMSKSSQGSQAKQTNTMNIGMSLLITYMGFKFTTALVIYWVTNNLFQIFQTVIMQKIGTKKVSKEALE</sequence>
<dbReference type="PANTHER" id="PTHR12428">
    <property type="entry name" value="OXA1"/>
    <property type="match status" value="1"/>
</dbReference>
<feature type="domain" description="Membrane insertase YidC/Oxa/ALB C-terminal" evidence="11">
    <location>
        <begin position="43"/>
        <end position="232"/>
    </location>
</feature>
<proteinExistence type="inferred from homology"/>
<evidence type="ECO:0000256" key="6">
    <source>
        <dbReference type="ARBA" id="ARBA00022989"/>
    </source>
</evidence>
<feature type="transmembrane region" description="Helical" evidence="10">
    <location>
        <begin position="43"/>
        <end position="63"/>
    </location>
</feature>
<feature type="transmembrane region" description="Helical" evidence="10">
    <location>
        <begin position="158"/>
        <end position="178"/>
    </location>
</feature>
<dbReference type="Proteomes" id="UP001078443">
    <property type="component" value="Unassembled WGS sequence"/>
</dbReference>
<dbReference type="RefSeq" id="WP_268041686.1">
    <property type="nucleotide sequence ID" value="NZ_JAPQER010000006.1"/>
</dbReference>
<dbReference type="InterPro" id="IPR028055">
    <property type="entry name" value="YidC/Oxa/ALB_C"/>
</dbReference>
<accession>A0ABT4D2M4</accession>
<evidence type="ECO:0000313" key="13">
    <source>
        <dbReference type="Proteomes" id="UP001078443"/>
    </source>
</evidence>